<organism evidence="1 2">
    <name type="scientific">Pseudomonas syringae pv. actinidiae</name>
    <dbReference type="NCBI Taxonomy" id="103796"/>
    <lineage>
        <taxon>Bacteria</taxon>
        <taxon>Pseudomonadati</taxon>
        <taxon>Pseudomonadota</taxon>
        <taxon>Gammaproteobacteria</taxon>
        <taxon>Pseudomonadales</taxon>
        <taxon>Pseudomonadaceae</taxon>
        <taxon>Pseudomonas</taxon>
        <taxon>Pseudomonas syringae</taxon>
    </lineage>
</organism>
<name>A0AAN4QCF4_PSESF</name>
<dbReference type="EMBL" id="BGKA01000223">
    <property type="protein sequence ID" value="GBH19610.1"/>
    <property type="molecule type" value="Genomic_DNA"/>
</dbReference>
<protein>
    <submittedName>
        <fullName evidence="1">Exonuclease V gamma subunit</fullName>
    </submittedName>
</protein>
<sequence length="145" mass="15993">MLTQVTGQTLITLAGTLQHAIGHWAWCLLGAFSVTSQYSGTFYLRNGEVRRLLCLLCQLRTSNVILVVQADTSQNSNSNRRCYSQTTQRTPRTACGLERADFIGNCGRYCGRNVQMRDQQFFVHGCTSNLITRPGGTSVGIVNGI</sequence>
<reference evidence="1 2" key="1">
    <citation type="submission" date="2018-04" db="EMBL/GenBank/DDBJ databases">
        <title>Draft genome sequence of Pseudomonas syringae pv. actinidiae biovar 3 strains isolated from kiwifruit in Kagawa prefecture.</title>
        <authorList>
            <person name="Tabuchi M."/>
            <person name="Saito M."/>
            <person name="Fujiwara S."/>
            <person name="Sasa N."/>
            <person name="Akimitsu K."/>
            <person name="Gomi K."/>
            <person name="Konishi-Sugita S."/>
            <person name="Hamano K."/>
            <person name="Kataoka I."/>
        </authorList>
    </citation>
    <scope>NUCLEOTIDE SEQUENCE [LARGE SCALE GENOMIC DNA]</scope>
    <source>
        <strain evidence="1 2">MAFF212211</strain>
    </source>
</reference>
<dbReference type="Proteomes" id="UP000248291">
    <property type="component" value="Unassembled WGS sequence"/>
</dbReference>
<keyword evidence="1" id="KW-0540">Nuclease</keyword>
<proteinExistence type="predicted"/>
<dbReference type="GO" id="GO:0004527">
    <property type="term" value="F:exonuclease activity"/>
    <property type="evidence" value="ECO:0007669"/>
    <property type="project" value="UniProtKB-KW"/>
</dbReference>
<keyword evidence="1" id="KW-0378">Hydrolase</keyword>
<gene>
    <name evidence="1" type="ORF">KPSA3_05621</name>
</gene>
<dbReference type="AlphaFoldDB" id="A0AAN4QCF4"/>
<accession>A0AAN4QCF4</accession>
<comment type="caution">
    <text evidence="1">The sequence shown here is derived from an EMBL/GenBank/DDBJ whole genome shotgun (WGS) entry which is preliminary data.</text>
</comment>
<evidence type="ECO:0000313" key="2">
    <source>
        <dbReference type="Proteomes" id="UP000248291"/>
    </source>
</evidence>
<keyword evidence="1" id="KW-0269">Exonuclease</keyword>
<evidence type="ECO:0000313" key="1">
    <source>
        <dbReference type="EMBL" id="GBH19610.1"/>
    </source>
</evidence>